<keyword evidence="3" id="KW-0238">DNA-binding</keyword>
<evidence type="ECO:0000259" key="5">
    <source>
        <dbReference type="PROSITE" id="PS50932"/>
    </source>
</evidence>
<evidence type="ECO:0000256" key="2">
    <source>
        <dbReference type="ARBA" id="ARBA00023015"/>
    </source>
</evidence>
<keyword evidence="4" id="KW-0804">Transcription</keyword>
<feature type="domain" description="HTH lacI-type" evidence="5">
    <location>
        <begin position="2"/>
        <end position="56"/>
    </location>
</feature>
<dbReference type="SUPFAM" id="SSF47413">
    <property type="entry name" value="lambda repressor-like DNA-binding domains"/>
    <property type="match status" value="1"/>
</dbReference>
<dbReference type="Pfam" id="PF00532">
    <property type="entry name" value="Peripla_BP_1"/>
    <property type="match status" value="1"/>
</dbReference>
<dbReference type="SMART" id="SM00354">
    <property type="entry name" value="HTH_LACI"/>
    <property type="match status" value="1"/>
</dbReference>
<dbReference type="PANTHER" id="PTHR30146:SF95">
    <property type="entry name" value="RIBOSE OPERON REPRESSOR"/>
    <property type="match status" value="1"/>
</dbReference>
<evidence type="ECO:0000256" key="4">
    <source>
        <dbReference type="ARBA" id="ARBA00023163"/>
    </source>
</evidence>
<dbReference type="CDD" id="cd06291">
    <property type="entry name" value="PBP1_Qymf-like"/>
    <property type="match status" value="1"/>
</dbReference>
<name>A0A1H3GRZ3_9BACI</name>
<keyword evidence="7" id="KW-1185">Reference proteome</keyword>
<dbReference type="Proteomes" id="UP000198935">
    <property type="component" value="Unassembled WGS sequence"/>
</dbReference>
<keyword evidence="2" id="KW-0805">Transcription regulation</keyword>
<evidence type="ECO:0000313" key="7">
    <source>
        <dbReference type="Proteomes" id="UP000198935"/>
    </source>
</evidence>
<dbReference type="SUPFAM" id="SSF53822">
    <property type="entry name" value="Periplasmic binding protein-like I"/>
    <property type="match status" value="1"/>
</dbReference>
<evidence type="ECO:0000256" key="3">
    <source>
        <dbReference type="ARBA" id="ARBA00023125"/>
    </source>
</evidence>
<dbReference type="PROSITE" id="PS50932">
    <property type="entry name" value="HTH_LACI_2"/>
    <property type="match status" value="1"/>
</dbReference>
<dbReference type="GO" id="GO:0000976">
    <property type="term" value="F:transcription cis-regulatory region binding"/>
    <property type="evidence" value="ECO:0007669"/>
    <property type="project" value="TreeGrafter"/>
</dbReference>
<proteinExistence type="predicted"/>
<gene>
    <name evidence="6" type="ORF">SAMN05421736_101237</name>
</gene>
<dbReference type="STRING" id="1503961.SAMN05421736_101237"/>
<dbReference type="InterPro" id="IPR028082">
    <property type="entry name" value="Peripla_BP_I"/>
</dbReference>
<dbReference type="InterPro" id="IPR001761">
    <property type="entry name" value="Peripla_BP/Lac1_sug-bd_dom"/>
</dbReference>
<dbReference type="EMBL" id="FNPI01000001">
    <property type="protein sequence ID" value="SDY05099.1"/>
    <property type="molecule type" value="Genomic_DNA"/>
</dbReference>
<dbReference type="AlphaFoldDB" id="A0A1H3GRZ3"/>
<dbReference type="PANTHER" id="PTHR30146">
    <property type="entry name" value="LACI-RELATED TRANSCRIPTIONAL REPRESSOR"/>
    <property type="match status" value="1"/>
</dbReference>
<organism evidence="6 7">
    <name type="scientific">Evansella caseinilytica</name>
    <dbReference type="NCBI Taxonomy" id="1503961"/>
    <lineage>
        <taxon>Bacteria</taxon>
        <taxon>Bacillati</taxon>
        <taxon>Bacillota</taxon>
        <taxon>Bacilli</taxon>
        <taxon>Bacillales</taxon>
        <taxon>Bacillaceae</taxon>
        <taxon>Evansella</taxon>
    </lineage>
</organism>
<keyword evidence="1" id="KW-0678">Repressor</keyword>
<dbReference type="PROSITE" id="PS00356">
    <property type="entry name" value="HTH_LACI_1"/>
    <property type="match status" value="1"/>
</dbReference>
<evidence type="ECO:0000313" key="6">
    <source>
        <dbReference type="EMBL" id="SDY05099.1"/>
    </source>
</evidence>
<sequence length="329" mass="37356">MANIKDVAKKAGVSISTVSRVLNNRGYIGKETRRKVEKAMAEINYSPNQIARALQKSQSYILGMIVPDSNHPFFSELIKHVEVFANEQNYKVVICNSLDQPDKEANYINMLRENRVDGIIMCSHTLDVEEYKSVLFPIVTFDRILSNQVPYVASDNYRGGEIATEHLIQAGCKRLLHISGPLKLDLLANRRADAFRLTCMRHHLHHDIIEGTNDNLTFEYFRHFIANEVADRLQSYDGVFCSNDMVAYALYLYAAANGINVPERLKIVGYDYHSFTRMLKTPRLTTISQSAKRLGKVLSSTIIHVIEKKDEDTINNTIVDVELVKGETT</sequence>
<dbReference type="PRINTS" id="PR00036">
    <property type="entry name" value="HTHLACI"/>
</dbReference>
<dbReference type="Gene3D" id="3.40.50.2300">
    <property type="match status" value="2"/>
</dbReference>
<dbReference type="GO" id="GO:0003700">
    <property type="term" value="F:DNA-binding transcription factor activity"/>
    <property type="evidence" value="ECO:0007669"/>
    <property type="project" value="TreeGrafter"/>
</dbReference>
<dbReference type="OrthoDB" id="9796186at2"/>
<dbReference type="CDD" id="cd01392">
    <property type="entry name" value="HTH_LacI"/>
    <property type="match status" value="1"/>
</dbReference>
<accession>A0A1H3GRZ3</accession>
<dbReference type="Pfam" id="PF00356">
    <property type="entry name" value="LacI"/>
    <property type="match status" value="1"/>
</dbReference>
<dbReference type="InterPro" id="IPR000843">
    <property type="entry name" value="HTH_LacI"/>
</dbReference>
<dbReference type="Gene3D" id="1.10.260.40">
    <property type="entry name" value="lambda repressor-like DNA-binding domains"/>
    <property type="match status" value="1"/>
</dbReference>
<reference evidence="7" key="1">
    <citation type="submission" date="2016-10" db="EMBL/GenBank/DDBJ databases">
        <authorList>
            <person name="Varghese N."/>
            <person name="Submissions S."/>
        </authorList>
    </citation>
    <scope>NUCLEOTIDE SEQUENCE [LARGE SCALE GENOMIC DNA]</scope>
    <source>
        <strain evidence="7">SP</strain>
    </source>
</reference>
<protein>
    <submittedName>
        <fullName evidence="6">LacI family transcriptional regulator, sucrose operon repressor</fullName>
    </submittedName>
</protein>
<dbReference type="InterPro" id="IPR010982">
    <property type="entry name" value="Lambda_DNA-bd_dom_sf"/>
</dbReference>
<evidence type="ECO:0000256" key="1">
    <source>
        <dbReference type="ARBA" id="ARBA00022491"/>
    </source>
</evidence>